<evidence type="ECO:0000256" key="1">
    <source>
        <dbReference type="ARBA" id="ARBA00004123"/>
    </source>
</evidence>
<feature type="region of interest" description="Disordered" evidence="3">
    <location>
        <begin position="1"/>
        <end position="54"/>
    </location>
</feature>
<dbReference type="CDD" id="cd00067">
    <property type="entry name" value="GAL4"/>
    <property type="match status" value="1"/>
</dbReference>
<dbReference type="GO" id="GO:0000981">
    <property type="term" value="F:DNA-binding transcription factor activity, RNA polymerase II-specific"/>
    <property type="evidence" value="ECO:0007669"/>
    <property type="project" value="InterPro"/>
</dbReference>
<dbReference type="SUPFAM" id="SSF57701">
    <property type="entry name" value="Zn2/Cys6 DNA-binding domain"/>
    <property type="match status" value="1"/>
</dbReference>
<evidence type="ECO:0000313" key="6">
    <source>
        <dbReference type="Proteomes" id="UP000193467"/>
    </source>
</evidence>
<feature type="compositionally biased region" description="Low complexity" evidence="3">
    <location>
        <begin position="126"/>
        <end position="142"/>
    </location>
</feature>
<dbReference type="OrthoDB" id="39175at2759"/>
<evidence type="ECO:0000259" key="4">
    <source>
        <dbReference type="PROSITE" id="PS50048"/>
    </source>
</evidence>
<organism evidence="5 6">
    <name type="scientific">Leucosporidium creatinivorum</name>
    <dbReference type="NCBI Taxonomy" id="106004"/>
    <lineage>
        <taxon>Eukaryota</taxon>
        <taxon>Fungi</taxon>
        <taxon>Dikarya</taxon>
        <taxon>Basidiomycota</taxon>
        <taxon>Pucciniomycotina</taxon>
        <taxon>Microbotryomycetes</taxon>
        <taxon>Leucosporidiales</taxon>
        <taxon>Leucosporidium</taxon>
    </lineage>
</organism>
<dbReference type="EMBL" id="MCGR01000020">
    <property type="protein sequence ID" value="ORY83004.1"/>
    <property type="molecule type" value="Genomic_DNA"/>
</dbReference>
<evidence type="ECO:0000256" key="3">
    <source>
        <dbReference type="SAM" id="MobiDB-lite"/>
    </source>
</evidence>
<feature type="domain" description="Zn(2)-C6 fungal-type" evidence="4">
    <location>
        <begin position="55"/>
        <end position="85"/>
    </location>
</feature>
<dbReference type="CDD" id="cd12148">
    <property type="entry name" value="fungal_TF_MHR"/>
    <property type="match status" value="1"/>
</dbReference>
<evidence type="ECO:0000256" key="2">
    <source>
        <dbReference type="ARBA" id="ARBA00023242"/>
    </source>
</evidence>
<gene>
    <name evidence="5" type="ORF">BCR35DRAFT_331369</name>
</gene>
<accession>A0A1Y2FHZ4</accession>
<dbReference type="InterPro" id="IPR036864">
    <property type="entry name" value="Zn2-C6_fun-type_DNA-bd_sf"/>
</dbReference>
<name>A0A1Y2FHZ4_9BASI</name>
<keyword evidence="6" id="KW-1185">Reference proteome</keyword>
<dbReference type="PANTHER" id="PTHR31001">
    <property type="entry name" value="UNCHARACTERIZED TRANSCRIPTIONAL REGULATORY PROTEIN"/>
    <property type="match status" value="1"/>
</dbReference>
<comment type="caution">
    <text evidence="5">The sequence shown here is derived from an EMBL/GenBank/DDBJ whole genome shotgun (WGS) entry which is preliminary data.</text>
</comment>
<proteinExistence type="predicted"/>
<dbReference type="InterPro" id="IPR050613">
    <property type="entry name" value="Sec_Metabolite_Reg"/>
</dbReference>
<protein>
    <recommendedName>
        <fullName evidence="4">Zn(2)-C6 fungal-type domain-containing protein</fullName>
    </recommendedName>
</protein>
<keyword evidence="2" id="KW-0539">Nucleus</keyword>
<reference evidence="5 6" key="1">
    <citation type="submission" date="2016-07" db="EMBL/GenBank/DDBJ databases">
        <title>Pervasive Adenine N6-methylation of Active Genes in Fungi.</title>
        <authorList>
            <consortium name="DOE Joint Genome Institute"/>
            <person name="Mondo S.J."/>
            <person name="Dannebaum R.O."/>
            <person name="Kuo R.C."/>
            <person name="Labutti K."/>
            <person name="Haridas S."/>
            <person name="Kuo A."/>
            <person name="Salamov A."/>
            <person name="Ahrendt S.R."/>
            <person name="Lipzen A."/>
            <person name="Sullivan W."/>
            <person name="Andreopoulos W.B."/>
            <person name="Clum A."/>
            <person name="Lindquist E."/>
            <person name="Daum C."/>
            <person name="Ramamoorthy G.K."/>
            <person name="Gryganskyi A."/>
            <person name="Culley D."/>
            <person name="Magnuson J.K."/>
            <person name="James T.Y."/>
            <person name="O'Malley M.A."/>
            <person name="Stajich J.E."/>
            <person name="Spatafora J.W."/>
            <person name="Visel A."/>
            <person name="Grigoriev I.V."/>
        </authorList>
    </citation>
    <scope>NUCLEOTIDE SEQUENCE [LARGE SCALE GENOMIC DNA]</scope>
    <source>
        <strain evidence="5 6">62-1032</strain>
    </source>
</reference>
<sequence>MPSHSPTGIHDLAVADSPLPQQQQDAPSFGSDLEGGERPAKRPREDKPSGALPLACSECKRRKLKCDKAGPPCGSCIRRRCPEKCGLEEQPPRASIKSVHPSLPADTVGTLASRLSAIEELLRASHPQSSFSSSPSISRLPAHSPPTPSAQEAAVQSLEEVALADTFAPSAEPTFDLEDLTAARTSILSAPWTELSATKSSVSWIMELGLDFARPTSFEQLGEDWKSAMAKLHGLLPEKSLCYHLVAKYHEQLAWVNHILHRPSFDAEVDFYYKLVDEGRHLETCPIWLALYIMVLTLAVQGGWSSTPEEQTVRDFPSIWYAAAKRCLSLGDWQGRPQIRSILVILLFNQHAQKTSRVRASREFVTWLSSAIGIAHNLGLHLLGNDPSIMPPEEDKAFPAGANSLKRQIALVTFAHLCILDWMKATGRSYSHFITPIRCTSGPPANVNDADLSSTDWRISPASHSTITSWTLEIHRLRASKVNDKIHTSGATGHAAVMELDRALRSLPDGLPSSWTLESSAFDQANPQNRWKRSVCFGGTHTKLVSLHRRFLSEGLEPNSPYAGSAAACIKSAHIAIVSLHNIKDVGRNEWLTYSHALSASLALFTALFHALGRRAREDELEELRTPLRLAHDIFSPGDLDTLYSASLRAIVRQGDRLFASLFAASERVAQGRTGGAYEAPESFAEILDSVAKELRKPQPVFNLISPPSARAESLDTLPSFGLNLDDSPVEDFALSFFSDLGIPPLFPSWDDAVAT</sequence>
<dbReference type="InterPro" id="IPR001138">
    <property type="entry name" value="Zn2Cys6_DnaBD"/>
</dbReference>
<feature type="compositionally biased region" description="Basic and acidic residues" evidence="3">
    <location>
        <begin position="35"/>
        <end position="48"/>
    </location>
</feature>
<dbReference type="GO" id="GO:0005634">
    <property type="term" value="C:nucleus"/>
    <property type="evidence" value="ECO:0007669"/>
    <property type="project" value="UniProtKB-SubCell"/>
</dbReference>
<evidence type="ECO:0000313" key="5">
    <source>
        <dbReference type="EMBL" id="ORY83004.1"/>
    </source>
</evidence>
<comment type="subcellular location">
    <subcellularLocation>
        <location evidence="1">Nucleus</location>
    </subcellularLocation>
</comment>
<dbReference type="AlphaFoldDB" id="A0A1Y2FHZ4"/>
<dbReference type="PANTHER" id="PTHR31001:SF89">
    <property type="entry name" value="ZN(2)-C6 FUNGAL-TYPE DOMAIN-CONTAINING PROTEIN"/>
    <property type="match status" value="1"/>
</dbReference>
<dbReference type="Proteomes" id="UP000193467">
    <property type="component" value="Unassembled WGS sequence"/>
</dbReference>
<dbReference type="GO" id="GO:0008270">
    <property type="term" value="F:zinc ion binding"/>
    <property type="evidence" value="ECO:0007669"/>
    <property type="project" value="InterPro"/>
</dbReference>
<dbReference type="InParanoid" id="A0A1Y2FHZ4"/>
<feature type="region of interest" description="Disordered" evidence="3">
    <location>
        <begin position="126"/>
        <end position="151"/>
    </location>
</feature>
<dbReference type="PROSITE" id="PS00463">
    <property type="entry name" value="ZN2_CY6_FUNGAL_1"/>
    <property type="match status" value="1"/>
</dbReference>
<dbReference type="Pfam" id="PF00172">
    <property type="entry name" value="Zn_clus"/>
    <property type="match status" value="1"/>
</dbReference>
<dbReference type="Gene3D" id="4.10.240.10">
    <property type="entry name" value="Zn(2)-C6 fungal-type DNA-binding domain"/>
    <property type="match status" value="1"/>
</dbReference>
<dbReference type="PROSITE" id="PS50048">
    <property type="entry name" value="ZN2_CY6_FUNGAL_2"/>
    <property type="match status" value="1"/>
</dbReference>
<dbReference type="SMART" id="SM00066">
    <property type="entry name" value="GAL4"/>
    <property type="match status" value="1"/>
</dbReference>